<dbReference type="HOGENOM" id="CLU_1885414_0_0_1"/>
<dbReference type="RefSeq" id="XP_007706374.1">
    <property type="nucleotide sequence ID" value="XM_007708184.1"/>
</dbReference>
<proteinExistence type="predicted"/>
<dbReference type="Proteomes" id="UP000053841">
    <property type="component" value="Unassembled WGS sequence"/>
</dbReference>
<name>W6YNQ3_COCC2</name>
<dbReference type="AlphaFoldDB" id="W6YNQ3"/>
<feature type="region of interest" description="Disordered" evidence="1">
    <location>
        <begin position="1"/>
        <end position="21"/>
    </location>
</feature>
<sequence>MRPLRSQPWPVHRDGTTWPTADGSQTVTADSLGEILGVLLAVPPRGGCLQASLPHSSSRTRPLHGHRYPCRIPVKAVDMGPARCGLEATPLFSSSLSTCWVQSIRVALLEPSFLSPLRCPIRLPWSPGSVPDLSS</sequence>
<protein>
    <submittedName>
        <fullName evidence="2">Uncharacterized protein</fullName>
    </submittedName>
</protein>
<dbReference type="GeneID" id="19151076"/>
<reference evidence="2 3" key="1">
    <citation type="journal article" date="2013" name="PLoS Genet.">
        <title>Comparative genome structure, secondary metabolite, and effector coding capacity across Cochliobolus pathogens.</title>
        <authorList>
            <person name="Condon B.J."/>
            <person name="Leng Y."/>
            <person name="Wu D."/>
            <person name="Bushley K.E."/>
            <person name="Ohm R.A."/>
            <person name="Otillar R."/>
            <person name="Martin J."/>
            <person name="Schackwitz W."/>
            <person name="Grimwood J."/>
            <person name="MohdZainudin N."/>
            <person name="Xue C."/>
            <person name="Wang R."/>
            <person name="Manning V.A."/>
            <person name="Dhillon B."/>
            <person name="Tu Z.J."/>
            <person name="Steffenson B.J."/>
            <person name="Salamov A."/>
            <person name="Sun H."/>
            <person name="Lowry S."/>
            <person name="LaButti K."/>
            <person name="Han J."/>
            <person name="Copeland A."/>
            <person name="Lindquist E."/>
            <person name="Barry K."/>
            <person name="Schmutz J."/>
            <person name="Baker S.E."/>
            <person name="Ciuffetti L.M."/>
            <person name="Grigoriev I.V."/>
            <person name="Zhong S."/>
            <person name="Turgeon B.G."/>
        </authorList>
    </citation>
    <scope>NUCLEOTIDE SEQUENCE [LARGE SCALE GENOMIC DNA]</scope>
    <source>
        <strain evidence="2 3">26-R-13</strain>
    </source>
</reference>
<dbReference type="KEGG" id="bze:COCCADRAFT_80958"/>
<organism evidence="2 3">
    <name type="scientific">Cochliobolus carbonum (strain 26-R-13)</name>
    <name type="common">Maize leaf spot fungus</name>
    <name type="synonym">Bipolaris zeicola</name>
    <dbReference type="NCBI Taxonomy" id="930089"/>
    <lineage>
        <taxon>Eukaryota</taxon>
        <taxon>Fungi</taxon>
        <taxon>Dikarya</taxon>
        <taxon>Ascomycota</taxon>
        <taxon>Pezizomycotina</taxon>
        <taxon>Dothideomycetes</taxon>
        <taxon>Pleosporomycetidae</taxon>
        <taxon>Pleosporales</taxon>
        <taxon>Pleosporineae</taxon>
        <taxon>Pleosporaceae</taxon>
        <taxon>Bipolaris</taxon>
    </lineage>
</organism>
<accession>W6YNQ3</accession>
<evidence type="ECO:0000256" key="1">
    <source>
        <dbReference type="SAM" id="MobiDB-lite"/>
    </source>
</evidence>
<dbReference type="EMBL" id="KI964537">
    <property type="protein sequence ID" value="EUC39235.1"/>
    <property type="molecule type" value="Genomic_DNA"/>
</dbReference>
<gene>
    <name evidence="2" type="ORF">COCCADRAFT_80958</name>
</gene>
<keyword evidence="3" id="KW-1185">Reference proteome</keyword>
<evidence type="ECO:0000313" key="3">
    <source>
        <dbReference type="Proteomes" id="UP000053841"/>
    </source>
</evidence>
<evidence type="ECO:0000313" key="2">
    <source>
        <dbReference type="EMBL" id="EUC39235.1"/>
    </source>
</evidence>